<feature type="binding site" evidence="14">
    <location>
        <position position="155"/>
    </location>
    <ligand>
        <name>ATP</name>
        <dbReference type="ChEBI" id="CHEBI:30616"/>
    </ligand>
</feature>
<evidence type="ECO:0000256" key="9">
    <source>
        <dbReference type="ARBA" id="ARBA00022741"/>
    </source>
</evidence>
<dbReference type="STRING" id="45067.Llan_0648"/>
<feature type="binding site" evidence="14">
    <location>
        <position position="129"/>
    </location>
    <ligand>
        <name>ATP</name>
        <dbReference type="ChEBI" id="CHEBI:30616"/>
    </ligand>
</feature>
<dbReference type="NCBIfam" id="TIGR00057">
    <property type="entry name" value="L-threonylcarbamoyladenylate synthase"/>
    <property type="match status" value="1"/>
</dbReference>
<evidence type="ECO:0000256" key="6">
    <source>
        <dbReference type="ARBA" id="ARBA00022679"/>
    </source>
</evidence>
<dbReference type="FunFam" id="3.90.870.10:FF:000009">
    <property type="entry name" value="Threonylcarbamoyl-AMP synthase, putative"/>
    <property type="match status" value="1"/>
</dbReference>
<keyword evidence="10 13" id="KW-0067">ATP-binding</keyword>
<evidence type="ECO:0000256" key="14">
    <source>
        <dbReference type="PIRSR" id="PIRSR004930-1"/>
    </source>
</evidence>
<gene>
    <name evidence="16" type="ORF">Llan_0648</name>
</gene>
<dbReference type="eggNOG" id="COG0009">
    <property type="taxonomic scope" value="Bacteria"/>
</dbReference>
<dbReference type="PANTHER" id="PTHR17490">
    <property type="entry name" value="SUA5"/>
    <property type="match status" value="1"/>
</dbReference>
<evidence type="ECO:0000256" key="1">
    <source>
        <dbReference type="ARBA" id="ARBA00004496"/>
    </source>
</evidence>
<feature type="binding site" evidence="14">
    <location>
        <position position="242"/>
    </location>
    <ligand>
        <name>ATP</name>
        <dbReference type="ChEBI" id="CHEBI:30616"/>
    </ligand>
</feature>
<reference evidence="16 17" key="1">
    <citation type="submission" date="2015-11" db="EMBL/GenBank/DDBJ databases">
        <title>Genomic analysis of 38 Legionella species identifies large and diverse effector repertoires.</title>
        <authorList>
            <person name="Burstein D."/>
            <person name="Amaro F."/>
            <person name="Zusman T."/>
            <person name="Lifshitz Z."/>
            <person name="Cohen O."/>
            <person name="Gilbert J.A."/>
            <person name="Pupko T."/>
            <person name="Shuman H.A."/>
            <person name="Segal G."/>
        </authorList>
    </citation>
    <scope>NUCLEOTIDE SEQUENCE [LARGE SCALE GENOMIC DNA]</scope>
    <source>
        <strain evidence="16 17">ATCC 49751</strain>
    </source>
</reference>
<sequence length="337" mass="37220">MAVIGDNSLSILEQTINHFMSTITTNIDLALVYLRRGEIVAIPTETVYGLAGNAEDESAVRKIFALKNRPLNHPLIMHVAEGWDLSKWVSFIPDYVPILTAKFWPGPLTLVMRCNPKEVSPLITGGQDTVALRCPKHPMAQDLLKTFGSPLVAPSANPFGKISPTTAEHVRDSFKEADLLILDGGRCEVGIESTILAATEPSSYQMLRHGTIDEVVIAAILPNINTFDESSIRVPGKLASHYQPEKPLYCFADVKGIEQFCQEANTSVYVISFADLKDFPSHLYYRLPASPAKAAFELYYQLRRADQSVASAIAIELPPDNDAWQGIRERILKAGQR</sequence>
<dbReference type="PANTHER" id="PTHR17490:SF16">
    <property type="entry name" value="THREONYLCARBAMOYL-AMP SYNTHASE"/>
    <property type="match status" value="1"/>
</dbReference>
<feature type="domain" description="YrdC-like" evidence="15">
    <location>
        <begin position="24"/>
        <end position="212"/>
    </location>
</feature>
<feature type="binding site" evidence="14">
    <location>
        <position position="46"/>
    </location>
    <ligand>
        <name>L-threonine</name>
        <dbReference type="ChEBI" id="CHEBI:57926"/>
    </ligand>
</feature>
<dbReference type="Proteomes" id="UP000054869">
    <property type="component" value="Unassembled WGS sequence"/>
</dbReference>
<dbReference type="EMBL" id="LNYI01000011">
    <property type="protein sequence ID" value="KTD23867.1"/>
    <property type="molecule type" value="Genomic_DNA"/>
</dbReference>
<evidence type="ECO:0000256" key="5">
    <source>
        <dbReference type="ARBA" id="ARBA00022490"/>
    </source>
</evidence>
<comment type="caution">
    <text evidence="16">The sequence shown here is derived from an EMBL/GenBank/DDBJ whole genome shotgun (WGS) entry which is preliminary data.</text>
</comment>
<keyword evidence="5 13" id="KW-0963">Cytoplasm</keyword>
<feature type="binding site" evidence="14">
    <location>
        <position position="163"/>
    </location>
    <ligand>
        <name>ATP</name>
        <dbReference type="ChEBI" id="CHEBI:30616"/>
    </ligand>
</feature>
<proteinExistence type="inferred from homology"/>
<dbReference type="InterPro" id="IPR005145">
    <property type="entry name" value="Sua5_C"/>
</dbReference>
<dbReference type="Pfam" id="PF03481">
    <property type="entry name" value="Sua5_C"/>
    <property type="match status" value="1"/>
</dbReference>
<keyword evidence="17" id="KW-1185">Reference proteome</keyword>
<dbReference type="GO" id="GO:0000049">
    <property type="term" value="F:tRNA binding"/>
    <property type="evidence" value="ECO:0007669"/>
    <property type="project" value="TreeGrafter"/>
</dbReference>
<comment type="catalytic activity">
    <reaction evidence="12 13">
        <text>L-threonine + hydrogencarbonate + ATP = L-threonylcarbamoyladenylate + diphosphate + H2O</text>
        <dbReference type="Rhea" id="RHEA:36407"/>
        <dbReference type="ChEBI" id="CHEBI:15377"/>
        <dbReference type="ChEBI" id="CHEBI:17544"/>
        <dbReference type="ChEBI" id="CHEBI:30616"/>
        <dbReference type="ChEBI" id="CHEBI:33019"/>
        <dbReference type="ChEBI" id="CHEBI:57926"/>
        <dbReference type="ChEBI" id="CHEBI:73682"/>
        <dbReference type="EC" id="2.7.7.87"/>
    </reaction>
</comment>
<evidence type="ECO:0000256" key="7">
    <source>
        <dbReference type="ARBA" id="ARBA00022694"/>
    </source>
</evidence>
<dbReference type="GO" id="GO:0005737">
    <property type="term" value="C:cytoplasm"/>
    <property type="evidence" value="ECO:0007669"/>
    <property type="project" value="UniProtKB-SubCell"/>
</dbReference>
<evidence type="ECO:0000256" key="10">
    <source>
        <dbReference type="ARBA" id="ARBA00022840"/>
    </source>
</evidence>
<feature type="binding site" evidence="14">
    <location>
        <position position="193"/>
    </location>
    <ligand>
        <name>L-threonine</name>
        <dbReference type="ChEBI" id="CHEBI:57926"/>
    </ligand>
</feature>
<dbReference type="InterPro" id="IPR010923">
    <property type="entry name" value="T(6)A37_SUA5"/>
</dbReference>
<keyword evidence="7 13" id="KW-0819">tRNA processing</keyword>
<dbReference type="Gene3D" id="3.90.870.10">
    <property type="entry name" value="DHBP synthase"/>
    <property type="match status" value="1"/>
</dbReference>
<dbReference type="InterPro" id="IPR050156">
    <property type="entry name" value="TC-AMP_synthase_SUA5"/>
</dbReference>
<keyword evidence="6 13" id="KW-0808">Transferase</keyword>
<dbReference type="AlphaFoldDB" id="A0A0W0VUM6"/>
<dbReference type="EC" id="2.7.7.87" evidence="3 13"/>
<evidence type="ECO:0000256" key="8">
    <source>
        <dbReference type="ARBA" id="ARBA00022695"/>
    </source>
</evidence>
<feature type="binding site" evidence="14">
    <location>
        <position position="153"/>
    </location>
    <ligand>
        <name>L-threonine</name>
        <dbReference type="ChEBI" id="CHEBI:57926"/>
    </ligand>
</feature>
<evidence type="ECO:0000313" key="16">
    <source>
        <dbReference type="EMBL" id="KTD23867.1"/>
    </source>
</evidence>
<organism evidence="16 17">
    <name type="scientific">Legionella lansingensis</name>
    <dbReference type="NCBI Taxonomy" id="45067"/>
    <lineage>
        <taxon>Bacteria</taxon>
        <taxon>Pseudomonadati</taxon>
        <taxon>Pseudomonadota</taxon>
        <taxon>Gammaproteobacteria</taxon>
        <taxon>Legionellales</taxon>
        <taxon>Legionellaceae</taxon>
        <taxon>Legionella</taxon>
    </lineage>
</organism>
<dbReference type="SUPFAM" id="SSF55821">
    <property type="entry name" value="YrdC/RibB"/>
    <property type="match status" value="1"/>
</dbReference>
<dbReference type="GO" id="GO:0003725">
    <property type="term" value="F:double-stranded RNA binding"/>
    <property type="evidence" value="ECO:0007669"/>
    <property type="project" value="UniProtKB-UniRule"/>
</dbReference>
<evidence type="ECO:0000256" key="13">
    <source>
        <dbReference type="PIRNR" id="PIRNR004930"/>
    </source>
</evidence>
<comment type="function">
    <text evidence="13">Required for the formation of a threonylcarbamoyl group on adenosine at position 37 (t(6)A37) in tRNAs that read codons beginning with adenine.</text>
</comment>
<evidence type="ECO:0000256" key="11">
    <source>
        <dbReference type="ARBA" id="ARBA00029774"/>
    </source>
</evidence>
<dbReference type="InterPro" id="IPR038385">
    <property type="entry name" value="Sua5/YwlC_C"/>
</dbReference>
<evidence type="ECO:0000256" key="12">
    <source>
        <dbReference type="ARBA" id="ARBA00048366"/>
    </source>
</evidence>
<dbReference type="GO" id="GO:0061710">
    <property type="term" value="F:L-threonylcarbamoyladenylate synthase"/>
    <property type="evidence" value="ECO:0007669"/>
    <property type="project" value="UniProtKB-EC"/>
</dbReference>
<feature type="binding site" evidence="14">
    <location>
        <position position="78"/>
    </location>
    <ligand>
        <name>L-threonine</name>
        <dbReference type="ChEBI" id="CHEBI:57926"/>
    </ligand>
</feature>
<keyword evidence="8 13" id="KW-0548">Nucleotidyltransferase</keyword>
<evidence type="ECO:0000313" key="17">
    <source>
        <dbReference type="Proteomes" id="UP000054869"/>
    </source>
</evidence>
<evidence type="ECO:0000256" key="3">
    <source>
        <dbReference type="ARBA" id="ARBA00012584"/>
    </source>
</evidence>
<dbReference type="GO" id="GO:0005524">
    <property type="term" value="F:ATP binding"/>
    <property type="evidence" value="ECO:0007669"/>
    <property type="project" value="UniProtKB-UniRule"/>
</dbReference>
<evidence type="ECO:0000259" key="15">
    <source>
        <dbReference type="PROSITE" id="PS51163"/>
    </source>
</evidence>
<accession>A0A0W0VUM6</accession>
<keyword evidence="9 13" id="KW-0547">Nucleotide-binding</keyword>
<dbReference type="Pfam" id="PF01300">
    <property type="entry name" value="Sua5_yciO_yrdC"/>
    <property type="match status" value="1"/>
</dbReference>
<name>A0A0W0VUM6_9GAMM</name>
<dbReference type="Gene3D" id="3.40.50.11030">
    <property type="entry name" value="Threonylcarbamoyl-AMP synthase, C-terminal domain"/>
    <property type="match status" value="1"/>
</dbReference>
<comment type="similarity">
    <text evidence="2 13">Belongs to the SUA5 family.</text>
</comment>
<dbReference type="GO" id="GO:0008033">
    <property type="term" value="P:tRNA processing"/>
    <property type="evidence" value="ECO:0007669"/>
    <property type="project" value="UniProtKB-KW"/>
</dbReference>
<dbReference type="PATRIC" id="fig|45067.4.peg.675"/>
<feature type="binding site" evidence="14">
    <location>
        <position position="208"/>
    </location>
    <ligand>
        <name>ATP</name>
        <dbReference type="ChEBI" id="CHEBI:30616"/>
    </ligand>
</feature>
<dbReference type="InterPro" id="IPR017945">
    <property type="entry name" value="DHBP_synth_RibB-like_a/b_dom"/>
</dbReference>
<protein>
    <recommendedName>
        <fullName evidence="4 13">Threonylcarbamoyl-AMP synthase</fullName>
        <shortName evidence="13">TC-AMP synthase</shortName>
        <ecNumber evidence="3 13">2.7.7.87</ecNumber>
    </recommendedName>
    <alternativeName>
        <fullName evidence="11 13">L-threonylcarbamoyladenylate synthase</fullName>
    </alternativeName>
</protein>
<evidence type="ECO:0000256" key="4">
    <source>
        <dbReference type="ARBA" id="ARBA00015492"/>
    </source>
</evidence>
<feature type="binding site" evidence="14">
    <location>
        <position position="133"/>
    </location>
    <ligand>
        <name>L-threonine</name>
        <dbReference type="ChEBI" id="CHEBI:57926"/>
    </ligand>
</feature>
<evidence type="ECO:0000256" key="2">
    <source>
        <dbReference type="ARBA" id="ARBA00007663"/>
    </source>
</evidence>
<dbReference type="PIRSF" id="PIRSF004930">
    <property type="entry name" value="Tln_factor_SUA5"/>
    <property type="match status" value="1"/>
</dbReference>
<dbReference type="PROSITE" id="PS51163">
    <property type="entry name" value="YRDC"/>
    <property type="match status" value="1"/>
</dbReference>
<feature type="binding site" evidence="14">
    <location>
        <position position="69"/>
    </location>
    <ligand>
        <name>ATP</name>
        <dbReference type="ChEBI" id="CHEBI:30616"/>
    </ligand>
</feature>
<comment type="subcellular location">
    <subcellularLocation>
        <location evidence="1 13">Cytoplasm</location>
    </subcellularLocation>
</comment>
<dbReference type="GO" id="GO:0006450">
    <property type="term" value="P:regulation of translational fidelity"/>
    <property type="evidence" value="ECO:0007669"/>
    <property type="project" value="TreeGrafter"/>
</dbReference>
<dbReference type="InterPro" id="IPR006070">
    <property type="entry name" value="Sua5-like_dom"/>
</dbReference>